<dbReference type="Pfam" id="PF09994">
    <property type="entry name" value="T6SS_Tle1-like_cat"/>
    <property type="match status" value="1"/>
</dbReference>
<protein>
    <submittedName>
        <fullName evidence="2">Uncharacterized alpha/beta hydrolase domain</fullName>
    </submittedName>
</protein>
<dbReference type="InterPro" id="IPR018712">
    <property type="entry name" value="Tle1-like_cat"/>
</dbReference>
<keyword evidence="3" id="KW-1185">Reference proteome</keyword>
<organism evidence="2 3">
    <name type="scientific">Pseudomonas abietaniphila</name>
    <dbReference type="NCBI Taxonomy" id="89065"/>
    <lineage>
        <taxon>Bacteria</taxon>
        <taxon>Pseudomonadati</taxon>
        <taxon>Pseudomonadota</taxon>
        <taxon>Gammaproteobacteria</taxon>
        <taxon>Pseudomonadales</taxon>
        <taxon>Pseudomonadaceae</taxon>
        <taxon>Pseudomonas</taxon>
    </lineage>
</organism>
<feature type="domain" description="T6SS Phospholipase effector Tle1-like catalytic" evidence="1">
    <location>
        <begin position="210"/>
        <end position="302"/>
    </location>
</feature>
<dbReference type="PANTHER" id="PTHR33840">
    <property type="match status" value="1"/>
</dbReference>
<dbReference type="STRING" id="89065.SAMN05216605_12221"/>
<dbReference type="RefSeq" id="WP_074758410.1">
    <property type="nucleotide sequence ID" value="NZ_FNCO01000022.1"/>
</dbReference>
<gene>
    <name evidence="2" type="ORF">SAMN05216605_12221</name>
</gene>
<proteinExistence type="predicted"/>
<dbReference type="Proteomes" id="UP000182894">
    <property type="component" value="Unassembled WGS sequence"/>
</dbReference>
<reference evidence="3" key="1">
    <citation type="submission" date="2016-10" db="EMBL/GenBank/DDBJ databases">
        <authorList>
            <person name="Varghese N."/>
            <person name="Submissions S."/>
        </authorList>
    </citation>
    <scope>NUCLEOTIDE SEQUENCE [LARGE SCALE GENOMIC DNA]</scope>
    <source>
        <strain evidence="3">ATCC 700689</strain>
    </source>
</reference>
<evidence type="ECO:0000313" key="3">
    <source>
        <dbReference type="Proteomes" id="UP000182894"/>
    </source>
</evidence>
<dbReference type="AlphaFoldDB" id="A0A1G8RBM5"/>
<evidence type="ECO:0000313" key="2">
    <source>
        <dbReference type="EMBL" id="SDJ14329.1"/>
    </source>
</evidence>
<dbReference type="GO" id="GO:0016787">
    <property type="term" value="F:hydrolase activity"/>
    <property type="evidence" value="ECO:0007669"/>
    <property type="project" value="UniProtKB-KW"/>
</dbReference>
<dbReference type="PANTHER" id="PTHR33840:SF1">
    <property type="entry name" value="TLE1 PHOSPHOLIPASE DOMAIN-CONTAINING PROTEIN"/>
    <property type="match status" value="1"/>
</dbReference>
<keyword evidence="2" id="KW-0378">Hydrolase</keyword>
<name>A0A1G8RBM5_9PSED</name>
<sequence length="488" mass="52752">MTALLAQTGSGSAASALSATVRIGVFFDGTGNNRVNSQIGADCQAMAEIYNNAHIKECGGRHSDPSSSYSNDLTNIARLAELYRRQPKAMNAGDGLRVYHAVYVEGVGTTSGGRDSRVSGQGFGRGNTGVVAKVYRGVKKIGDVLDTFETDNPGCVIAALELDLFGFSRGAASARHFANEVLKGPRGALVSILNPRKLPLAAEFSWDSGCIRLKVIGLFDTVAAVGGISDLGNVRDGVNTRVNLFLPPGCAQQVLHLVAADEHRRNFSLNSVAPDWPREIVVPGSHSDVGGGYHPQSVEKIALTRPRRSQVKADTPFDSTDAWLETHAEMVRVDAQRWIDPLDDTASMGVECIERMMQRGSGTKSVVATVMLERRVFGHLSRVYLRVMHALACDEGVPFQPVPESPDLSLPPELREVAVKLITHARGQGGSLSESDLQMLYRRYIHCSAHWNSTLGRRGTLVDSLFVHAPARGGRLRFPNESQSGYPH</sequence>
<dbReference type="OrthoDB" id="4378831at2"/>
<dbReference type="EMBL" id="FNCO01000022">
    <property type="protein sequence ID" value="SDJ14329.1"/>
    <property type="molecule type" value="Genomic_DNA"/>
</dbReference>
<accession>A0A1G8RBM5</accession>
<evidence type="ECO:0000259" key="1">
    <source>
        <dbReference type="Pfam" id="PF09994"/>
    </source>
</evidence>